<reference evidence="5" key="1">
    <citation type="journal article" date="2006" name="PLoS Biol.">
        <title>Macronuclear genome sequence of the ciliate Tetrahymena thermophila, a model eukaryote.</title>
        <authorList>
            <person name="Eisen J.A."/>
            <person name="Coyne R.S."/>
            <person name="Wu M."/>
            <person name="Wu D."/>
            <person name="Thiagarajan M."/>
            <person name="Wortman J.R."/>
            <person name="Badger J.H."/>
            <person name="Ren Q."/>
            <person name="Amedeo P."/>
            <person name="Jones K.M."/>
            <person name="Tallon L.J."/>
            <person name="Delcher A.L."/>
            <person name="Salzberg S.L."/>
            <person name="Silva J.C."/>
            <person name="Haas B.J."/>
            <person name="Majoros W.H."/>
            <person name="Farzad M."/>
            <person name="Carlton J.M."/>
            <person name="Smith R.K. Jr."/>
            <person name="Garg J."/>
            <person name="Pearlman R.E."/>
            <person name="Karrer K.M."/>
            <person name="Sun L."/>
            <person name="Manning G."/>
            <person name="Elde N.C."/>
            <person name="Turkewitz A.P."/>
            <person name="Asai D.J."/>
            <person name="Wilkes D.E."/>
            <person name="Wang Y."/>
            <person name="Cai H."/>
            <person name="Collins K."/>
            <person name="Stewart B.A."/>
            <person name="Lee S.R."/>
            <person name="Wilamowska K."/>
            <person name="Weinberg Z."/>
            <person name="Ruzzo W.L."/>
            <person name="Wloga D."/>
            <person name="Gaertig J."/>
            <person name="Frankel J."/>
            <person name="Tsao C.-C."/>
            <person name="Gorovsky M.A."/>
            <person name="Keeling P.J."/>
            <person name="Waller R.F."/>
            <person name="Patron N.J."/>
            <person name="Cherry J.M."/>
            <person name="Stover N.A."/>
            <person name="Krieger C.J."/>
            <person name="del Toro C."/>
            <person name="Ryder H.F."/>
            <person name="Williamson S.C."/>
            <person name="Barbeau R.A."/>
            <person name="Hamilton E.P."/>
            <person name="Orias E."/>
        </authorList>
    </citation>
    <scope>NUCLEOTIDE SEQUENCE [LARGE SCALE GENOMIC DNA]</scope>
    <source>
        <strain evidence="5">SB210</strain>
    </source>
</reference>
<gene>
    <name evidence="4" type="ORF">TTHERM_00470930</name>
</gene>
<dbReference type="PROSITE" id="PS50836">
    <property type="entry name" value="DOMON"/>
    <property type="match status" value="2"/>
</dbReference>
<dbReference type="SMART" id="SM00261">
    <property type="entry name" value="FU"/>
    <property type="match status" value="7"/>
</dbReference>
<dbReference type="InterPro" id="IPR006212">
    <property type="entry name" value="Furin_repeat"/>
</dbReference>
<dbReference type="KEGG" id="tet:TTHERM_00470930"/>
<dbReference type="Pfam" id="PF03351">
    <property type="entry name" value="DOMON"/>
    <property type="match status" value="3"/>
</dbReference>
<proteinExistence type="predicted"/>
<feature type="domain" description="DOMON" evidence="3">
    <location>
        <begin position="829"/>
        <end position="957"/>
    </location>
</feature>
<dbReference type="SMART" id="SM00664">
    <property type="entry name" value="DoH"/>
    <property type="match status" value="4"/>
</dbReference>
<dbReference type="InterPro" id="IPR009030">
    <property type="entry name" value="Growth_fac_rcpt_cys_sf"/>
</dbReference>
<dbReference type="CDD" id="cd09631">
    <property type="entry name" value="DOMON_DOH"/>
    <property type="match status" value="3"/>
</dbReference>
<keyword evidence="5" id="KW-1185">Reference proteome</keyword>
<dbReference type="RefSeq" id="XP_001032983.2">
    <property type="nucleotide sequence ID" value="XM_001032983.3"/>
</dbReference>
<organism evidence="4 5">
    <name type="scientific">Tetrahymena thermophila (strain SB210)</name>
    <dbReference type="NCBI Taxonomy" id="312017"/>
    <lineage>
        <taxon>Eukaryota</taxon>
        <taxon>Sar</taxon>
        <taxon>Alveolata</taxon>
        <taxon>Ciliophora</taxon>
        <taxon>Intramacronucleata</taxon>
        <taxon>Oligohymenophorea</taxon>
        <taxon>Hymenostomatida</taxon>
        <taxon>Tetrahymenina</taxon>
        <taxon>Tetrahymenidae</taxon>
        <taxon>Tetrahymena</taxon>
    </lineage>
</organism>
<sequence length="1488" mass="164469">MRIYTHLCVLFIVLYTNYQRAVLAQNTRDPSIKYKILTNTKYVNRIDLTNSGFSLFYGISKTNPSQLYFYFLSTPPVTNISQLELIFGSTTQSVYSMVFQVSKPLATYVCNVLDQFYTNGTPSGATPVTTNVQCDDPGQPNNMNTNYWDYFNQYTRLINPANGFQIVLNQPMNIQFIVSSGGGTQRFTYTITLYSQKYCHGICAAGQCDGPNYNDCLSCADPQMVSVHNYCVYRDPDYLPQPATPPSQQSQWNKFEYMNDKFNASIYYGFRKQNTFNYCYFRIVVNQSMITSTPGQTPSWIGFSFQNTHKSGTAPFNDMVIITYLSGYSATATPDVTDYHSESPLTFPLTPPPGNAAYYPVKDTAQNYVYARGGYDGSSKWDVSVVRMCDLEDLKNTAYFDQGAFAAYYDLNNDVKTLVQCNFFNAGPCLPLPQTPTSYSFSMVVGLLPWDSANMMNNKHYQKISQLTYPITTPASSSLVNTKFCPNCSNQQLDCLGPEQQDCTTCAIGYQFDPHYPISGPGICIKKIIPCHSDCAQCLTSYNDGCTSCTDSTKFLYYSPLLGGRCITSNTLFWNKVDLGTTDLSFYYGWDSSFEFIYFKFVGTIQGWVGVLFSTTNSGAFTPSKDTFQFSKPGISPTSIPVKDASCSNGSDCFKGNANSPTDSIQLVQTIPSSIWTNTNLNAIMSRQAIPSVVGSSDQVIDDNYKGVIIYYDTTSTDPTIQSGATFKTVALPTQQFLKTQVCAPNCITCSGPEITDCLSCATGYALAGSAPNQCVSVKTTGCNPPCATCQTSNINKCITCLSTIKVVYGGSCISSYPLYWNKIYFNQANFTVYYGFDSSQTNIYFRITGQNNGWIGFGFMDRNLAQSKHLKTDMWTFRQSNGNILIEDRASFSQAQPMLDTNIGGKNDLQYIQGGRDSLGYWDIYFVRACNTGDSTQGLDFTFQPNIYFYLSFAYGPSDILTGHSQYFTITTILKTTQICDQTCQSCTGPELYQCTSCQSGFLLSASSPSPCVLNQQPCYQTCQTCTGPTASNCITCANNQYLQAGGLCVPQSPTFWNKIPITGTNLYLYYGYDTALQNIYFRLKGTGPSGWLGMAFQKVKQQMDMIVLRMVNGNTIIEDKFSQYHNYLPSDDIGQGGSKDYYYITGGRSGANTWDVTFMRVVADQDTKFDAIIDSRAYSLSFAYGASDTFDAHTAVYSIDNVYFLTKQVCDSSCLTCQGPETTDCLSCPSGTILSGNAPSICINPGTNCDPSCATCSGPGQSNCLTCSSVNKISYFGTCINSTPSVWNRVDVNSNFVFYYGYDAGGSYIYFRAVGTSPGWFGVGFNGSMLNTDMHIVRIPSTIVQVEDRYSLGHVQPLLDLSQNLVTIKGTLAGSNLDCTWVRSAISPDTTYDIPLNFNSQINLIFAFGATQVFNKHTSVYTVNGVTLSRQQQCSTGCLKCTGPDPQNCSLFNNSTTTNNTNSVIWNYSSIVSCLFSLYMIIILLF</sequence>
<dbReference type="STRING" id="312017.I7LTI7"/>
<evidence type="ECO:0000259" key="3">
    <source>
        <dbReference type="PROSITE" id="PS50836"/>
    </source>
</evidence>
<dbReference type="SUPFAM" id="SSF57184">
    <property type="entry name" value="Growth factor receptor domain"/>
    <property type="match status" value="4"/>
</dbReference>
<dbReference type="OrthoDB" id="4062651at2759"/>
<feature type="transmembrane region" description="Helical" evidence="1">
    <location>
        <begin position="1467"/>
        <end position="1487"/>
    </location>
</feature>
<dbReference type="EMBL" id="GG662622">
    <property type="protein sequence ID" value="EAR85320.2"/>
    <property type="molecule type" value="Genomic_DNA"/>
</dbReference>
<dbReference type="InterPro" id="IPR045266">
    <property type="entry name" value="DOH_DOMON"/>
</dbReference>
<dbReference type="Proteomes" id="UP000009168">
    <property type="component" value="Unassembled WGS sequence"/>
</dbReference>
<feature type="domain" description="DOMON" evidence="3">
    <location>
        <begin position="1296"/>
        <end position="1411"/>
    </location>
</feature>
<dbReference type="PANTHER" id="PTHR23275:SF100">
    <property type="entry name" value="EGF-LIKE DOMAIN-CONTAINING PROTEIN"/>
    <property type="match status" value="1"/>
</dbReference>
<dbReference type="InParanoid" id="I7LTI7"/>
<dbReference type="CDD" id="cd00064">
    <property type="entry name" value="FU"/>
    <property type="match status" value="5"/>
</dbReference>
<dbReference type="PANTHER" id="PTHR23275">
    <property type="entry name" value="CABRIOLET.-RELATED"/>
    <property type="match status" value="1"/>
</dbReference>
<evidence type="ECO:0000256" key="2">
    <source>
        <dbReference type="SAM" id="SignalP"/>
    </source>
</evidence>
<keyword evidence="1" id="KW-1133">Transmembrane helix</keyword>
<dbReference type="Gene3D" id="2.60.40.1210">
    <property type="entry name" value="Cellobiose dehydrogenase, cytochrome domain"/>
    <property type="match status" value="1"/>
</dbReference>
<name>I7LTI7_TETTS</name>
<feature type="chain" id="PRO_5003712156" evidence="2">
    <location>
        <begin position="25"/>
        <end position="1488"/>
    </location>
</feature>
<dbReference type="GeneID" id="7840950"/>
<feature type="signal peptide" evidence="2">
    <location>
        <begin position="1"/>
        <end position="24"/>
    </location>
</feature>
<dbReference type="SUPFAM" id="SSF49344">
    <property type="entry name" value="CBD9-like"/>
    <property type="match status" value="1"/>
</dbReference>
<accession>I7LTI7</accession>
<keyword evidence="1" id="KW-0472">Membrane</keyword>
<protein>
    <submittedName>
        <fullName evidence="4">DOMON domain protein</fullName>
    </submittedName>
</protein>
<evidence type="ECO:0000313" key="4">
    <source>
        <dbReference type="EMBL" id="EAR85320.2"/>
    </source>
</evidence>
<keyword evidence="2" id="KW-0732">Signal</keyword>
<dbReference type="InterPro" id="IPR052798">
    <property type="entry name" value="Giardia_VSA"/>
</dbReference>
<dbReference type="InterPro" id="IPR005018">
    <property type="entry name" value="DOMON_domain"/>
</dbReference>
<keyword evidence="1" id="KW-0812">Transmembrane</keyword>
<evidence type="ECO:0000313" key="5">
    <source>
        <dbReference type="Proteomes" id="UP000009168"/>
    </source>
</evidence>
<evidence type="ECO:0000256" key="1">
    <source>
        <dbReference type="SAM" id="Phobius"/>
    </source>
</evidence>